<proteinExistence type="predicted"/>
<gene>
    <name evidence="2" type="ORF">GQF03_13180</name>
</gene>
<dbReference type="RefSeq" id="WP_161339765.1">
    <property type="nucleotide sequence ID" value="NZ_JBHSDG010000003.1"/>
</dbReference>
<dbReference type="OrthoDB" id="9815695at2"/>
<comment type="caution">
    <text evidence="2">The sequence shown here is derived from an EMBL/GenBank/DDBJ whole genome shotgun (WGS) entry which is preliminary data.</text>
</comment>
<dbReference type="InterPro" id="IPR021270">
    <property type="entry name" value="DUF2849"/>
</dbReference>
<evidence type="ECO:0000256" key="1">
    <source>
        <dbReference type="SAM" id="MobiDB-lite"/>
    </source>
</evidence>
<keyword evidence="3" id="KW-1185">Reference proteome</keyword>
<dbReference type="Proteomes" id="UP000445696">
    <property type="component" value="Unassembled WGS sequence"/>
</dbReference>
<evidence type="ECO:0000313" key="3">
    <source>
        <dbReference type="Proteomes" id="UP000445696"/>
    </source>
</evidence>
<feature type="compositionally biased region" description="Basic and acidic residues" evidence="1">
    <location>
        <begin position="95"/>
        <end position="104"/>
    </location>
</feature>
<organism evidence="2 3">
    <name type="scientific">Sneathiella chungangensis</name>
    <dbReference type="NCBI Taxonomy" id="1418234"/>
    <lineage>
        <taxon>Bacteria</taxon>
        <taxon>Pseudomonadati</taxon>
        <taxon>Pseudomonadota</taxon>
        <taxon>Alphaproteobacteria</taxon>
        <taxon>Sneathiellales</taxon>
        <taxon>Sneathiellaceae</taxon>
        <taxon>Sneathiella</taxon>
    </lineage>
</organism>
<dbReference type="EMBL" id="WTVA01000015">
    <property type="protein sequence ID" value="MZR23284.1"/>
    <property type="molecule type" value="Genomic_DNA"/>
</dbReference>
<reference evidence="2 3" key="1">
    <citation type="journal article" date="2014" name="Int. J. Syst. Evol. Microbiol.">
        <title>Sneathiella chungangensis sp. nov., isolated from a marine sand, and emended description of the genus Sneathiella.</title>
        <authorList>
            <person name="Siamphan C."/>
            <person name="Kim H."/>
            <person name="Lee J.S."/>
            <person name="Kim W."/>
        </authorList>
    </citation>
    <scope>NUCLEOTIDE SEQUENCE [LARGE SCALE GENOMIC DNA]</scope>
    <source>
        <strain evidence="2 3">KCTC 32476</strain>
    </source>
</reference>
<feature type="region of interest" description="Disordered" evidence="1">
    <location>
        <begin position="85"/>
        <end position="104"/>
    </location>
</feature>
<sequence length="104" mass="11420">MALQVYTASLLKEGLVAYLCLENGRPSWTFDISQATAGHDEELDALKLAAERSEQDNIVVAPYAIEVLETDSGIMATTKREQIRASGPTITLPQDKIRESRRAA</sequence>
<evidence type="ECO:0000313" key="2">
    <source>
        <dbReference type="EMBL" id="MZR23284.1"/>
    </source>
</evidence>
<name>A0A845MK02_9PROT</name>
<dbReference type="Pfam" id="PF11011">
    <property type="entry name" value="DUF2849"/>
    <property type="match status" value="1"/>
</dbReference>
<accession>A0A845MK02</accession>
<protein>
    <submittedName>
        <fullName evidence="2">DUF2849 domain-containing protein</fullName>
    </submittedName>
</protein>
<dbReference type="AlphaFoldDB" id="A0A845MK02"/>